<dbReference type="EMBL" id="CAJNIZ010016405">
    <property type="protein sequence ID" value="CAE7385388.1"/>
    <property type="molecule type" value="Genomic_DNA"/>
</dbReference>
<dbReference type="Proteomes" id="UP000649617">
    <property type="component" value="Unassembled WGS sequence"/>
</dbReference>
<accession>A0A812Q9S8</accession>
<gene>
    <name evidence="1" type="ORF">SPIL2461_LOCUS9427</name>
</gene>
<feature type="non-terminal residue" evidence="1">
    <location>
        <position position="139"/>
    </location>
</feature>
<sequence length="139" mass="15581">VCVKHLPELRQNLRTGATQGLENRMLEIANESLKEVLTSEGSGQRPTWVNTLKSALQMVGKADDVKQLQEWCTEHAHTQAWKGVAEQASIIAVGEISKVDLKGLGKVFSECPSKENPEMEVVDELWRAMPNIIRYLKLK</sequence>
<proteinExistence type="predicted"/>
<evidence type="ECO:0000313" key="1">
    <source>
        <dbReference type="EMBL" id="CAE7385388.1"/>
    </source>
</evidence>
<keyword evidence="2" id="KW-1185">Reference proteome</keyword>
<comment type="caution">
    <text evidence="1">The sequence shown here is derived from an EMBL/GenBank/DDBJ whole genome shotgun (WGS) entry which is preliminary data.</text>
</comment>
<name>A0A812Q9S8_SYMPI</name>
<dbReference type="AlphaFoldDB" id="A0A812Q9S8"/>
<protein>
    <submittedName>
        <fullName evidence="1">Uncharacterized protein</fullName>
    </submittedName>
</protein>
<reference evidence="1" key="1">
    <citation type="submission" date="2021-02" db="EMBL/GenBank/DDBJ databases">
        <authorList>
            <person name="Dougan E. K."/>
            <person name="Rhodes N."/>
            <person name="Thang M."/>
            <person name="Chan C."/>
        </authorList>
    </citation>
    <scope>NUCLEOTIDE SEQUENCE</scope>
</reference>
<feature type="non-terminal residue" evidence="1">
    <location>
        <position position="1"/>
    </location>
</feature>
<evidence type="ECO:0000313" key="2">
    <source>
        <dbReference type="Proteomes" id="UP000649617"/>
    </source>
</evidence>
<organism evidence="1 2">
    <name type="scientific">Symbiodinium pilosum</name>
    <name type="common">Dinoflagellate</name>
    <dbReference type="NCBI Taxonomy" id="2952"/>
    <lineage>
        <taxon>Eukaryota</taxon>
        <taxon>Sar</taxon>
        <taxon>Alveolata</taxon>
        <taxon>Dinophyceae</taxon>
        <taxon>Suessiales</taxon>
        <taxon>Symbiodiniaceae</taxon>
        <taxon>Symbiodinium</taxon>
    </lineage>
</organism>